<keyword evidence="3" id="KW-1185">Reference proteome</keyword>
<reference evidence="2 4" key="2">
    <citation type="submission" date="2020-08" db="EMBL/GenBank/DDBJ databases">
        <title>Sequencing the genomes of 1000 actinobacteria strains.</title>
        <authorList>
            <person name="Klenk H.-P."/>
        </authorList>
    </citation>
    <scope>NUCLEOTIDE SEQUENCE [LARGE SCALE GENOMIC DNA]</scope>
    <source>
        <strain evidence="2 4">DSM 9581</strain>
    </source>
</reference>
<proteinExistence type="predicted"/>
<name>A0A511FIX9_9CELL</name>
<organism evidence="1 3">
    <name type="scientific">Cellulomonas hominis</name>
    <dbReference type="NCBI Taxonomy" id="156981"/>
    <lineage>
        <taxon>Bacteria</taxon>
        <taxon>Bacillati</taxon>
        <taxon>Actinomycetota</taxon>
        <taxon>Actinomycetes</taxon>
        <taxon>Micrococcales</taxon>
        <taxon>Cellulomonadaceae</taxon>
        <taxon>Cellulomonas</taxon>
    </lineage>
</organism>
<accession>A0A511FIX9</accession>
<protein>
    <submittedName>
        <fullName evidence="1">Uncharacterized protein</fullName>
    </submittedName>
</protein>
<comment type="caution">
    <text evidence="1">The sequence shown here is derived from an EMBL/GenBank/DDBJ whole genome shotgun (WGS) entry which is preliminary data.</text>
</comment>
<gene>
    <name evidence="1" type="ORF">CHO01_29040</name>
    <name evidence="2" type="ORF">HNR08_003483</name>
</gene>
<dbReference type="RefSeq" id="WP_146839201.1">
    <property type="nucleotide sequence ID" value="NZ_BJVQ01000048.1"/>
</dbReference>
<dbReference type="AlphaFoldDB" id="A0A511FIX9"/>
<evidence type="ECO:0000313" key="4">
    <source>
        <dbReference type="Proteomes" id="UP000564629"/>
    </source>
</evidence>
<evidence type="ECO:0000313" key="2">
    <source>
        <dbReference type="EMBL" id="MBB5474747.1"/>
    </source>
</evidence>
<evidence type="ECO:0000313" key="1">
    <source>
        <dbReference type="EMBL" id="GEL47788.1"/>
    </source>
</evidence>
<dbReference type="EMBL" id="BJVQ01000048">
    <property type="protein sequence ID" value="GEL47788.1"/>
    <property type="molecule type" value="Genomic_DNA"/>
</dbReference>
<sequence length="103" mass="11379">MRRARTATGPIFAAAARQWQMMHREFSATLTAHVDAAEVACRGRLLNAAARRAGVEPSQLFSANRATATQHASAELLEFWAHHPRPTLAEFEEAWFEGQYGAA</sequence>
<dbReference type="EMBL" id="JACHDN010000001">
    <property type="protein sequence ID" value="MBB5474747.1"/>
    <property type="molecule type" value="Genomic_DNA"/>
</dbReference>
<reference evidence="1 3" key="1">
    <citation type="submission" date="2019-07" db="EMBL/GenBank/DDBJ databases">
        <title>Whole genome shotgun sequence of Cellulomonas hominis NBRC 16055.</title>
        <authorList>
            <person name="Hosoyama A."/>
            <person name="Uohara A."/>
            <person name="Ohji S."/>
            <person name="Ichikawa N."/>
        </authorList>
    </citation>
    <scope>NUCLEOTIDE SEQUENCE [LARGE SCALE GENOMIC DNA]</scope>
    <source>
        <strain evidence="1 3">NBRC 16055</strain>
    </source>
</reference>
<dbReference type="Proteomes" id="UP000321723">
    <property type="component" value="Unassembled WGS sequence"/>
</dbReference>
<dbReference type="Proteomes" id="UP000564629">
    <property type="component" value="Unassembled WGS sequence"/>
</dbReference>
<dbReference type="OrthoDB" id="3197444at2"/>
<evidence type="ECO:0000313" key="3">
    <source>
        <dbReference type="Proteomes" id="UP000321723"/>
    </source>
</evidence>